<dbReference type="Proteomes" id="UP000039324">
    <property type="component" value="Unassembled WGS sequence"/>
</dbReference>
<feature type="transmembrane region" description="Helical" evidence="1">
    <location>
        <begin position="723"/>
        <end position="740"/>
    </location>
</feature>
<evidence type="ECO:0000256" key="2">
    <source>
        <dbReference type="SAM" id="SignalP"/>
    </source>
</evidence>
<dbReference type="AlphaFoldDB" id="A0A0G4J6L2"/>
<gene>
    <name evidence="3" type="ORF">PBRA_009355</name>
</gene>
<feature type="signal peptide" evidence="2">
    <location>
        <begin position="1"/>
        <end position="19"/>
    </location>
</feature>
<evidence type="ECO:0000256" key="1">
    <source>
        <dbReference type="SAM" id="Phobius"/>
    </source>
</evidence>
<keyword evidence="4" id="KW-1185">Reference proteome</keyword>
<proteinExistence type="predicted"/>
<accession>A0A0G4J6L2</accession>
<evidence type="ECO:0000313" key="3">
    <source>
        <dbReference type="EMBL" id="CEP03137.1"/>
    </source>
</evidence>
<feature type="transmembrane region" description="Helical" evidence="1">
    <location>
        <begin position="775"/>
        <end position="797"/>
    </location>
</feature>
<organism evidence="3 4">
    <name type="scientific">Plasmodiophora brassicae</name>
    <name type="common">Clubroot disease agent</name>
    <dbReference type="NCBI Taxonomy" id="37360"/>
    <lineage>
        <taxon>Eukaryota</taxon>
        <taxon>Sar</taxon>
        <taxon>Rhizaria</taxon>
        <taxon>Endomyxa</taxon>
        <taxon>Phytomyxea</taxon>
        <taxon>Plasmodiophorida</taxon>
        <taxon>Plasmodiophoridae</taxon>
        <taxon>Plasmodiophora</taxon>
    </lineage>
</organism>
<keyword evidence="1" id="KW-1133">Transmembrane helix</keyword>
<evidence type="ECO:0008006" key="5">
    <source>
        <dbReference type="Google" id="ProtNLM"/>
    </source>
</evidence>
<sequence>MGVVWLFTAVVAAAGVASAAYWGAGDECLVDRNGTQVRTTVKQVFGFGVFLLADSTGPERVRISKPDEVCVNVTTADQALSIMLDETRLMGARQWVWVWKRALPLPDSLSSNDGDWHFTPLSSIIVLTRLLFTVPEELTPDLLTDIVDTVLEYAQKTSLPMQAFCEMYLFPVLNCFRSFGHAVLAGDAGSSWRFVRLPQTPLHVPSHVATWLGQREPSQVGGHCDKHFANAVDKYHVEVALWASKEHPALLRQAMLSLRTRRPPVRPDPRLTERLREMADSIIVERWNSDRLVTPADVSTLLLMVSVDWNYSRNVPCGSWSDAVRHIGRQGLLQMGLLEIMVGVALEASAFEPFTQTVKDKLTKATNDEFAAALAGLDDCLPEPALSRVNRLDLVQGEFHRKERQDEAGLFGPSSFWGLGAWRIFVQSVISKVRPSDILGIAWTSTDLAGHLLPLLDDATCDRIVPLLEWRCLAELDDEKAYILAADLSCMGAGTGFVLASHFESALKNAVRGDGHDFLLYAMMGIRITGWVGDPLPLADLPDGAIVNASALAVGVSMVHRGAPELLSVVDFFLTRYVQRPEHRAVNNALLVRRHHIERDLHSNDTRWAKLAKVRRDRHVDRAGRRRAAVYLTRFPCADLRQPNATDFASDIISAIDAEYDALWSASTAERAAPPRTGHRTDLERFLLPATTLGSLAAAVITFGHGRVEQESALPAVHEHRWLLAPVAAGVIGAVGAVTIDKLLRTPDIRRTAGADHDEDVLDSPGATFQGWTQALAGSILFGIVTLLSAVNLAVILGEIIRQPRPRDTVYRPRPSWDWANVANSFTDNDFAAADGWPHCETACSPVS</sequence>
<protein>
    <recommendedName>
        <fullName evidence="5">Transmembrane protein</fullName>
    </recommendedName>
</protein>
<dbReference type="EMBL" id="CDSF01000143">
    <property type="protein sequence ID" value="CEP03137.1"/>
    <property type="molecule type" value="Genomic_DNA"/>
</dbReference>
<feature type="chain" id="PRO_5005194062" description="Transmembrane protein" evidence="2">
    <location>
        <begin position="20"/>
        <end position="848"/>
    </location>
</feature>
<evidence type="ECO:0000313" key="4">
    <source>
        <dbReference type="Proteomes" id="UP000039324"/>
    </source>
</evidence>
<keyword evidence="1" id="KW-0812">Transmembrane</keyword>
<keyword evidence="2" id="KW-0732">Signal</keyword>
<reference evidence="3 4" key="1">
    <citation type="submission" date="2015-02" db="EMBL/GenBank/DDBJ databases">
        <authorList>
            <person name="Chooi Y.-H."/>
        </authorList>
    </citation>
    <scope>NUCLEOTIDE SEQUENCE [LARGE SCALE GENOMIC DNA]</scope>
    <source>
        <strain evidence="3">E3</strain>
    </source>
</reference>
<name>A0A0G4J6L2_PLABS</name>
<feature type="transmembrane region" description="Helical" evidence="1">
    <location>
        <begin position="686"/>
        <end position="703"/>
    </location>
</feature>
<keyword evidence="1" id="KW-0472">Membrane</keyword>